<dbReference type="OrthoDB" id="9785398at2"/>
<name>A0A5C5GBB5_9RHOB</name>
<accession>A0A5C5GBB5</accession>
<gene>
    <name evidence="2" type="ORF">FHY64_01965</name>
</gene>
<evidence type="ECO:0000256" key="1">
    <source>
        <dbReference type="SAM" id="MobiDB-lite"/>
    </source>
</evidence>
<dbReference type="AlphaFoldDB" id="A0A5C5GBB5"/>
<feature type="compositionally biased region" description="Basic and acidic residues" evidence="1">
    <location>
        <begin position="314"/>
        <end position="323"/>
    </location>
</feature>
<evidence type="ECO:0000313" key="3">
    <source>
        <dbReference type="Proteomes" id="UP000314011"/>
    </source>
</evidence>
<dbReference type="PANTHER" id="PTHR42905:SF16">
    <property type="entry name" value="CARBOXYPHOSPHONOENOLPYRUVATE PHOSPHONOMUTASE-LIKE PROTEIN (AFU_ORTHOLOGUE AFUA_5G07230)"/>
    <property type="match status" value="1"/>
</dbReference>
<dbReference type="EMBL" id="VFFF01000001">
    <property type="protein sequence ID" value="TNY32092.1"/>
    <property type="molecule type" value="Genomic_DNA"/>
</dbReference>
<dbReference type="SUPFAM" id="SSF51621">
    <property type="entry name" value="Phosphoenolpyruvate/pyruvate domain"/>
    <property type="match status" value="1"/>
</dbReference>
<keyword evidence="3" id="KW-1185">Reference proteome</keyword>
<dbReference type="Proteomes" id="UP000314011">
    <property type="component" value="Unassembled WGS sequence"/>
</dbReference>
<organism evidence="2 3">
    <name type="scientific">Pelagovum pacificum</name>
    <dbReference type="NCBI Taxonomy" id="2588711"/>
    <lineage>
        <taxon>Bacteria</taxon>
        <taxon>Pseudomonadati</taxon>
        <taxon>Pseudomonadota</taxon>
        <taxon>Alphaproteobacteria</taxon>
        <taxon>Rhodobacterales</taxon>
        <taxon>Paracoccaceae</taxon>
        <taxon>Pelagovum</taxon>
    </lineage>
</organism>
<comment type="caution">
    <text evidence="2">The sequence shown here is derived from an EMBL/GenBank/DDBJ whole genome shotgun (WGS) entry which is preliminary data.</text>
</comment>
<protein>
    <submittedName>
        <fullName evidence="2">Isocitrate lyase/phosphoenolpyruvate mutase family protein</fullName>
    </submittedName>
</protein>
<dbReference type="RefSeq" id="WP_140192771.1">
    <property type="nucleotide sequence ID" value="NZ_CP065915.1"/>
</dbReference>
<dbReference type="InterPro" id="IPR039556">
    <property type="entry name" value="ICL/PEPM"/>
</dbReference>
<dbReference type="Pfam" id="PF13714">
    <property type="entry name" value="PEP_mutase"/>
    <property type="match status" value="1"/>
</dbReference>
<dbReference type="CDD" id="cd00377">
    <property type="entry name" value="ICL_PEPM"/>
    <property type="match status" value="1"/>
</dbReference>
<proteinExistence type="predicted"/>
<dbReference type="GO" id="GO:0016829">
    <property type="term" value="F:lyase activity"/>
    <property type="evidence" value="ECO:0007669"/>
    <property type="project" value="UniProtKB-KW"/>
</dbReference>
<keyword evidence="2" id="KW-0456">Lyase</keyword>
<keyword evidence="2" id="KW-0670">Pyruvate</keyword>
<dbReference type="InterPro" id="IPR040442">
    <property type="entry name" value="Pyrv_kinase-like_dom_sf"/>
</dbReference>
<evidence type="ECO:0000313" key="2">
    <source>
        <dbReference type="EMBL" id="TNY32092.1"/>
    </source>
</evidence>
<feature type="region of interest" description="Disordered" evidence="1">
    <location>
        <begin position="279"/>
        <end position="323"/>
    </location>
</feature>
<dbReference type="Gene3D" id="3.20.20.60">
    <property type="entry name" value="Phosphoenolpyruvate-binding domains"/>
    <property type="match status" value="1"/>
</dbReference>
<dbReference type="PANTHER" id="PTHR42905">
    <property type="entry name" value="PHOSPHOENOLPYRUVATE CARBOXYLASE"/>
    <property type="match status" value="1"/>
</dbReference>
<reference evidence="2 3" key="1">
    <citation type="submission" date="2019-06" db="EMBL/GenBank/DDBJ databases">
        <title>Genome of new Rhodobacteraceae sp. SM1903.</title>
        <authorList>
            <person name="Ren X."/>
        </authorList>
    </citation>
    <scope>NUCLEOTIDE SEQUENCE [LARGE SCALE GENOMIC DNA]</scope>
    <source>
        <strain evidence="2 3">SM1903</strain>
    </source>
</reference>
<sequence length="323" mass="33747">MANDPGATFRALHRKGAPFVMANVWDAGTARLLESLGIQALATSSAAHAYTLGRTDGGTLTLQEALDHAALIAASVALPVQGDFENGFAKEPEAMADVVRLAAEAGLAGICIEDTDLPGSEAYPRDLAAERIRAAVDAARGLDRDFVLTARADGVLRGSYGVQEAIKRLKLFEAAGADCLYVPMPGTMDDLRLICDSVTAPVNALVAGHFTTQSMEDFADAGVARLSLGSALARAFQRSAMDIATDMLERGRFVSLGRAASGSEVDALIERKDQVVIPDVMAEPDVSPASPDEPAETIEEPTQVPAPATTPPDPDTKESDGSA</sequence>
<dbReference type="InterPro" id="IPR015813">
    <property type="entry name" value="Pyrv/PenolPyrv_kinase-like_dom"/>
</dbReference>